<dbReference type="AlphaFoldDB" id="A0A1E5UI63"/>
<evidence type="ECO:0000313" key="2">
    <source>
        <dbReference type="Proteomes" id="UP000095767"/>
    </source>
</evidence>
<protein>
    <submittedName>
        <fullName evidence="1">Uncharacterized protein</fullName>
    </submittedName>
</protein>
<dbReference type="PANTHER" id="PTHR48049:SF60">
    <property type="entry name" value="UDP-GLYCOSYLTRANSFERASE 91B1"/>
    <property type="match status" value="1"/>
</dbReference>
<dbReference type="OrthoDB" id="5835829at2759"/>
<dbReference type="GO" id="GO:0035251">
    <property type="term" value="F:UDP-glucosyltransferase activity"/>
    <property type="evidence" value="ECO:0007669"/>
    <property type="project" value="InterPro"/>
</dbReference>
<accession>A0A1E5UI63</accession>
<dbReference type="Proteomes" id="UP000095767">
    <property type="component" value="Unassembled WGS sequence"/>
</dbReference>
<dbReference type="SUPFAM" id="SSF53756">
    <property type="entry name" value="UDP-Glycosyltransferase/glycogen phosphorylase"/>
    <property type="match status" value="1"/>
</dbReference>
<name>A0A1E5UI63_9POAL</name>
<organism evidence="1 2">
    <name type="scientific">Dichanthelium oligosanthes</name>
    <dbReference type="NCBI Taxonomy" id="888268"/>
    <lineage>
        <taxon>Eukaryota</taxon>
        <taxon>Viridiplantae</taxon>
        <taxon>Streptophyta</taxon>
        <taxon>Embryophyta</taxon>
        <taxon>Tracheophyta</taxon>
        <taxon>Spermatophyta</taxon>
        <taxon>Magnoliopsida</taxon>
        <taxon>Liliopsida</taxon>
        <taxon>Poales</taxon>
        <taxon>Poaceae</taxon>
        <taxon>PACMAD clade</taxon>
        <taxon>Panicoideae</taxon>
        <taxon>Panicodae</taxon>
        <taxon>Paniceae</taxon>
        <taxon>Dichantheliinae</taxon>
        <taxon>Dichanthelium</taxon>
    </lineage>
</organism>
<dbReference type="STRING" id="888268.A0A1E5UI63"/>
<dbReference type="Gene3D" id="3.40.50.2000">
    <property type="entry name" value="Glycogen Phosphorylase B"/>
    <property type="match status" value="1"/>
</dbReference>
<evidence type="ECO:0000313" key="1">
    <source>
        <dbReference type="EMBL" id="OEL12561.1"/>
    </source>
</evidence>
<gene>
    <name evidence="1" type="ORF">BAE44_0026419</name>
</gene>
<dbReference type="EMBL" id="LWDX02076813">
    <property type="protein sequence ID" value="OEL12561.1"/>
    <property type="molecule type" value="Genomic_DNA"/>
</dbReference>
<sequence length="101" mass="11273">MLPMFADQGPNARLMAVRKVGLQVARDEDDGSFDHHGIVSAVRTVMVEEGTRRVFVTNALKMHEIVADEELHERYLDEFIHQLRSFTIDGSLSTAAALTCS</sequence>
<keyword evidence="2" id="KW-1185">Reference proteome</keyword>
<dbReference type="PANTHER" id="PTHR48049">
    <property type="entry name" value="GLYCOSYLTRANSFERASE"/>
    <property type="match status" value="1"/>
</dbReference>
<dbReference type="InterPro" id="IPR050481">
    <property type="entry name" value="UDP-glycosyltransf_plant"/>
</dbReference>
<reference evidence="1 2" key="1">
    <citation type="submission" date="2016-09" db="EMBL/GenBank/DDBJ databases">
        <title>The draft genome of Dichanthelium oligosanthes: A C3 panicoid grass species.</title>
        <authorList>
            <person name="Studer A.J."/>
            <person name="Schnable J.C."/>
            <person name="Brutnell T.P."/>
        </authorList>
    </citation>
    <scope>NUCLEOTIDE SEQUENCE [LARGE SCALE GENOMIC DNA]</scope>
    <source>
        <strain evidence="2">cv. Kellogg 1175</strain>
        <tissue evidence="1">Leaf</tissue>
    </source>
</reference>
<comment type="caution">
    <text evidence="1">The sequence shown here is derived from an EMBL/GenBank/DDBJ whole genome shotgun (WGS) entry which is preliminary data.</text>
</comment>
<proteinExistence type="predicted"/>